<proteinExistence type="inferred from homology"/>
<evidence type="ECO:0000256" key="10">
    <source>
        <dbReference type="ARBA" id="ARBA00023098"/>
    </source>
</evidence>
<dbReference type="PANTHER" id="PTHR12418">
    <property type="entry name" value="ACYL-COENZYME A THIOESTERASE THEM4"/>
    <property type="match status" value="1"/>
</dbReference>
<evidence type="ECO:0000256" key="14">
    <source>
        <dbReference type="ARBA" id="ARBA00037002"/>
    </source>
</evidence>
<evidence type="ECO:0000256" key="23">
    <source>
        <dbReference type="ARBA" id="ARBA00048180"/>
    </source>
</evidence>
<evidence type="ECO:0000256" key="13">
    <source>
        <dbReference type="ARBA" id="ARBA00035852"/>
    </source>
</evidence>
<keyword evidence="4" id="KW-1003">Cell membrane</keyword>
<dbReference type="EC" id="3.1.2.2" evidence="16"/>
<dbReference type="CDD" id="cd03443">
    <property type="entry name" value="PaaI_thioesterase"/>
    <property type="match status" value="1"/>
</dbReference>
<evidence type="ECO:0000256" key="19">
    <source>
        <dbReference type="ARBA" id="ARBA00047588"/>
    </source>
</evidence>
<keyword evidence="12" id="KW-0966">Cell projection</keyword>
<comment type="catalytic activity">
    <reaction evidence="20">
        <text>hexadecanoyl-CoA + H2O = hexadecanoate + CoA + H(+)</text>
        <dbReference type="Rhea" id="RHEA:16645"/>
        <dbReference type="ChEBI" id="CHEBI:7896"/>
        <dbReference type="ChEBI" id="CHEBI:15377"/>
        <dbReference type="ChEBI" id="CHEBI:15378"/>
        <dbReference type="ChEBI" id="CHEBI:57287"/>
        <dbReference type="ChEBI" id="CHEBI:57379"/>
        <dbReference type="EC" id="3.1.2.2"/>
    </reaction>
    <physiologicalReaction direction="left-to-right" evidence="20">
        <dbReference type="Rhea" id="RHEA:16646"/>
    </physiologicalReaction>
</comment>
<dbReference type="EMBL" id="BAAALG010000002">
    <property type="protein sequence ID" value="GAA1094515.1"/>
    <property type="molecule type" value="Genomic_DNA"/>
</dbReference>
<evidence type="ECO:0000256" key="8">
    <source>
        <dbReference type="ARBA" id="ARBA00022832"/>
    </source>
</evidence>
<dbReference type="RefSeq" id="WP_343991585.1">
    <property type="nucleotide sequence ID" value="NZ_BAAALG010000002.1"/>
</dbReference>
<evidence type="ECO:0000256" key="18">
    <source>
        <dbReference type="ARBA" id="ARBA00043210"/>
    </source>
</evidence>
<evidence type="ECO:0000256" key="12">
    <source>
        <dbReference type="ARBA" id="ARBA00023273"/>
    </source>
</evidence>
<evidence type="ECO:0000256" key="7">
    <source>
        <dbReference type="ARBA" id="ARBA00022801"/>
    </source>
</evidence>
<dbReference type="InterPro" id="IPR029069">
    <property type="entry name" value="HotDog_dom_sf"/>
</dbReference>
<sequence>MLDADAELIDERIAVTGDLVATVRELMTAAATSELAPEELEAIRGELAVLAARLAERSRPTPLRQHLDLAAIDRVRAGASWPLWRHNPLAIPLDVRVHDGVASADLVPGPLYEGPPGSMHGGLSAAVLDSLLAVLAQVQRRRVVTVGLQVSYRAAIPLGAPVRLVGRIVGTEGRKTTAVGEILLPASGPGQPETVAVSAEALLVEIPGAPD</sequence>
<evidence type="ECO:0000256" key="4">
    <source>
        <dbReference type="ARBA" id="ARBA00022475"/>
    </source>
</evidence>
<evidence type="ECO:0000256" key="3">
    <source>
        <dbReference type="ARBA" id="ARBA00004632"/>
    </source>
</evidence>
<keyword evidence="10" id="KW-0443">Lipid metabolism</keyword>
<evidence type="ECO:0000256" key="22">
    <source>
        <dbReference type="ARBA" id="ARBA00048074"/>
    </source>
</evidence>
<comment type="subcellular location">
    <subcellularLocation>
        <location evidence="3">Cell projection</location>
        <location evidence="3">Ruffle membrane</location>
    </subcellularLocation>
    <subcellularLocation>
        <location evidence="2">Cytoplasm</location>
    </subcellularLocation>
    <subcellularLocation>
        <location evidence="1">Membrane</location>
        <topology evidence="1">Peripheral membrane protein</topology>
    </subcellularLocation>
</comment>
<evidence type="ECO:0000313" key="25">
    <source>
        <dbReference type="EMBL" id="GAA1094515.1"/>
    </source>
</evidence>
<evidence type="ECO:0000313" key="26">
    <source>
        <dbReference type="Proteomes" id="UP001501581"/>
    </source>
</evidence>
<accession>A0ABN1TMX8</accession>
<comment type="caution">
    <text evidence="25">The sequence shown here is derived from an EMBL/GenBank/DDBJ whole genome shotgun (WGS) entry which is preliminary data.</text>
</comment>
<evidence type="ECO:0000256" key="20">
    <source>
        <dbReference type="ARBA" id="ARBA00047734"/>
    </source>
</evidence>
<evidence type="ECO:0000256" key="5">
    <source>
        <dbReference type="ARBA" id="ARBA00022490"/>
    </source>
</evidence>
<name>A0ABN1TMX8_9ACTN</name>
<organism evidence="25 26">
    <name type="scientific">Nocardioides dubius</name>
    <dbReference type="NCBI Taxonomy" id="317019"/>
    <lineage>
        <taxon>Bacteria</taxon>
        <taxon>Bacillati</taxon>
        <taxon>Actinomycetota</taxon>
        <taxon>Actinomycetes</taxon>
        <taxon>Propionibacteriales</taxon>
        <taxon>Nocardioidaceae</taxon>
        <taxon>Nocardioides</taxon>
    </lineage>
</organism>
<keyword evidence="5" id="KW-0963">Cytoplasm</keyword>
<evidence type="ECO:0000259" key="24">
    <source>
        <dbReference type="Pfam" id="PF03061"/>
    </source>
</evidence>
<evidence type="ECO:0000256" key="15">
    <source>
        <dbReference type="ARBA" id="ARBA00038456"/>
    </source>
</evidence>
<evidence type="ECO:0000256" key="16">
    <source>
        <dbReference type="ARBA" id="ARBA00038848"/>
    </source>
</evidence>
<comment type="similarity">
    <text evidence="15">Belongs to the THEM4/THEM5 thioesterase family.</text>
</comment>
<dbReference type="Proteomes" id="UP001501581">
    <property type="component" value="Unassembled WGS sequence"/>
</dbReference>
<evidence type="ECO:0000256" key="21">
    <source>
        <dbReference type="ARBA" id="ARBA00047969"/>
    </source>
</evidence>
<evidence type="ECO:0000256" key="17">
    <source>
        <dbReference type="ARBA" id="ARBA00040123"/>
    </source>
</evidence>
<dbReference type="PANTHER" id="PTHR12418:SF19">
    <property type="entry name" value="ACYL-COENZYME A THIOESTERASE THEM4"/>
    <property type="match status" value="1"/>
</dbReference>
<evidence type="ECO:0000256" key="2">
    <source>
        <dbReference type="ARBA" id="ARBA00004496"/>
    </source>
</evidence>
<gene>
    <name evidence="25" type="ORF">GCM10009668_07900</name>
</gene>
<reference evidence="25 26" key="1">
    <citation type="journal article" date="2019" name="Int. J. Syst. Evol. Microbiol.">
        <title>The Global Catalogue of Microorganisms (GCM) 10K type strain sequencing project: providing services to taxonomists for standard genome sequencing and annotation.</title>
        <authorList>
            <consortium name="The Broad Institute Genomics Platform"/>
            <consortium name="The Broad Institute Genome Sequencing Center for Infectious Disease"/>
            <person name="Wu L."/>
            <person name="Ma J."/>
        </authorList>
    </citation>
    <scope>NUCLEOTIDE SEQUENCE [LARGE SCALE GENOMIC DNA]</scope>
    <source>
        <strain evidence="25 26">JCM 13008</strain>
    </source>
</reference>
<comment type="catalytic activity">
    <reaction evidence="22">
        <text>dodecanoyl-CoA + H2O = dodecanoate + CoA + H(+)</text>
        <dbReference type="Rhea" id="RHEA:30135"/>
        <dbReference type="ChEBI" id="CHEBI:15377"/>
        <dbReference type="ChEBI" id="CHEBI:15378"/>
        <dbReference type="ChEBI" id="CHEBI:18262"/>
        <dbReference type="ChEBI" id="CHEBI:57287"/>
        <dbReference type="ChEBI" id="CHEBI:57375"/>
    </reaction>
    <physiologicalReaction direction="left-to-right" evidence="22">
        <dbReference type="Rhea" id="RHEA:30136"/>
    </physiologicalReaction>
</comment>
<feature type="domain" description="Thioesterase" evidence="24">
    <location>
        <begin position="117"/>
        <end position="180"/>
    </location>
</feature>
<comment type="catalytic activity">
    <reaction evidence="13">
        <text>(5Z,8Z,11Z,14Z)-eicosatetraenoyl-CoA + H2O = (5Z,8Z,11Z,14Z)-eicosatetraenoate + CoA + H(+)</text>
        <dbReference type="Rhea" id="RHEA:40151"/>
        <dbReference type="ChEBI" id="CHEBI:15377"/>
        <dbReference type="ChEBI" id="CHEBI:15378"/>
        <dbReference type="ChEBI" id="CHEBI:32395"/>
        <dbReference type="ChEBI" id="CHEBI:57287"/>
        <dbReference type="ChEBI" id="CHEBI:57368"/>
    </reaction>
    <physiologicalReaction direction="left-to-right" evidence="13">
        <dbReference type="Rhea" id="RHEA:40152"/>
    </physiologicalReaction>
</comment>
<evidence type="ECO:0000256" key="1">
    <source>
        <dbReference type="ARBA" id="ARBA00004170"/>
    </source>
</evidence>
<keyword evidence="26" id="KW-1185">Reference proteome</keyword>
<keyword evidence="6" id="KW-0053">Apoptosis</keyword>
<comment type="catalytic activity">
    <reaction evidence="14">
        <text>(9Z)-octadecenoyl-CoA + H2O = (9Z)-octadecenoate + CoA + H(+)</text>
        <dbReference type="Rhea" id="RHEA:40139"/>
        <dbReference type="ChEBI" id="CHEBI:15377"/>
        <dbReference type="ChEBI" id="CHEBI:15378"/>
        <dbReference type="ChEBI" id="CHEBI:30823"/>
        <dbReference type="ChEBI" id="CHEBI:57287"/>
        <dbReference type="ChEBI" id="CHEBI:57387"/>
    </reaction>
    <physiologicalReaction direction="left-to-right" evidence="14">
        <dbReference type="Rhea" id="RHEA:40140"/>
    </physiologicalReaction>
</comment>
<comment type="catalytic activity">
    <reaction evidence="19">
        <text>octanoyl-CoA + H2O = octanoate + CoA + H(+)</text>
        <dbReference type="Rhea" id="RHEA:30143"/>
        <dbReference type="ChEBI" id="CHEBI:15377"/>
        <dbReference type="ChEBI" id="CHEBI:15378"/>
        <dbReference type="ChEBI" id="CHEBI:25646"/>
        <dbReference type="ChEBI" id="CHEBI:57287"/>
        <dbReference type="ChEBI" id="CHEBI:57386"/>
    </reaction>
    <physiologicalReaction direction="left-to-right" evidence="19">
        <dbReference type="Rhea" id="RHEA:30144"/>
    </physiologicalReaction>
</comment>
<dbReference type="InterPro" id="IPR006683">
    <property type="entry name" value="Thioestr_dom"/>
</dbReference>
<keyword evidence="11" id="KW-0472">Membrane</keyword>
<keyword evidence="8" id="KW-0276">Fatty acid metabolism</keyword>
<evidence type="ECO:0000256" key="11">
    <source>
        <dbReference type="ARBA" id="ARBA00023136"/>
    </source>
</evidence>
<dbReference type="SUPFAM" id="SSF54637">
    <property type="entry name" value="Thioesterase/thiol ester dehydrase-isomerase"/>
    <property type="match status" value="1"/>
</dbReference>
<dbReference type="Pfam" id="PF03061">
    <property type="entry name" value="4HBT"/>
    <property type="match status" value="1"/>
</dbReference>
<evidence type="ECO:0000256" key="6">
    <source>
        <dbReference type="ARBA" id="ARBA00022703"/>
    </source>
</evidence>
<keyword evidence="9" id="KW-0809">Transit peptide</keyword>
<keyword evidence="7" id="KW-0378">Hydrolase</keyword>
<protein>
    <recommendedName>
        <fullName evidence="17">Acyl-coenzyme A thioesterase THEM4</fullName>
        <ecNumber evidence="16">3.1.2.2</ecNumber>
    </recommendedName>
    <alternativeName>
        <fullName evidence="18">Thioesterase superfamily member 4</fullName>
    </alternativeName>
</protein>
<comment type="catalytic activity">
    <reaction evidence="23">
        <text>tetradecanoyl-CoA + H2O = tetradecanoate + CoA + H(+)</text>
        <dbReference type="Rhea" id="RHEA:40119"/>
        <dbReference type="ChEBI" id="CHEBI:15377"/>
        <dbReference type="ChEBI" id="CHEBI:15378"/>
        <dbReference type="ChEBI" id="CHEBI:30807"/>
        <dbReference type="ChEBI" id="CHEBI:57287"/>
        <dbReference type="ChEBI" id="CHEBI:57385"/>
    </reaction>
    <physiologicalReaction direction="left-to-right" evidence="23">
        <dbReference type="Rhea" id="RHEA:40120"/>
    </physiologicalReaction>
</comment>
<dbReference type="Gene3D" id="3.10.129.10">
    <property type="entry name" value="Hotdog Thioesterase"/>
    <property type="match status" value="1"/>
</dbReference>
<dbReference type="InterPro" id="IPR052365">
    <property type="entry name" value="THEM4/THEM5_acyl-CoA_thioest"/>
</dbReference>
<evidence type="ECO:0000256" key="9">
    <source>
        <dbReference type="ARBA" id="ARBA00022946"/>
    </source>
</evidence>
<comment type="catalytic activity">
    <reaction evidence="21">
        <text>decanoyl-CoA + H2O = decanoate + CoA + H(+)</text>
        <dbReference type="Rhea" id="RHEA:40059"/>
        <dbReference type="ChEBI" id="CHEBI:15377"/>
        <dbReference type="ChEBI" id="CHEBI:15378"/>
        <dbReference type="ChEBI" id="CHEBI:27689"/>
        <dbReference type="ChEBI" id="CHEBI:57287"/>
        <dbReference type="ChEBI" id="CHEBI:61430"/>
    </reaction>
    <physiologicalReaction direction="left-to-right" evidence="21">
        <dbReference type="Rhea" id="RHEA:40060"/>
    </physiologicalReaction>
</comment>